<dbReference type="InterPro" id="IPR003374">
    <property type="entry name" value="ApbE-like_sf"/>
</dbReference>
<evidence type="ECO:0000256" key="2">
    <source>
        <dbReference type="ARBA" id="ARBA00016337"/>
    </source>
</evidence>
<feature type="binding site" evidence="11">
    <location>
        <position position="249"/>
    </location>
    <ligand>
        <name>Mg(2+)</name>
        <dbReference type="ChEBI" id="CHEBI:18420"/>
    </ligand>
</feature>
<keyword evidence="5 10" id="KW-0479">Metal-binding</keyword>
<dbReference type="SUPFAM" id="SSF143631">
    <property type="entry name" value="ApbE-like"/>
    <property type="match status" value="1"/>
</dbReference>
<feature type="coiled-coil region" evidence="12">
    <location>
        <begin position="9"/>
        <end position="36"/>
    </location>
</feature>
<dbReference type="EMBL" id="CP043028">
    <property type="protein sequence ID" value="QFJ56238.1"/>
    <property type="molecule type" value="Genomic_DNA"/>
</dbReference>
<dbReference type="InterPro" id="IPR024932">
    <property type="entry name" value="ApbE"/>
</dbReference>
<evidence type="ECO:0000256" key="3">
    <source>
        <dbReference type="ARBA" id="ARBA00022630"/>
    </source>
</evidence>
<dbReference type="AlphaFoldDB" id="A0A5P6VV83"/>
<dbReference type="Proteomes" id="UP000327030">
    <property type="component" value="Chromosome 1"/>
</dbReference>
<dbReference type="GO" id="GO:0046872">
    <property type="term" value="F:metal ion binding"/>
    <property type="evidence" value="ECO:0007669"/>
    <property type="project" value="UniProtKB-UniRule"/>
</dbReference>
<gene>
    <name evidence="13" type="ORF">FXF36_10270</name>
</gene>
<proteinExistence type="inferred from homology"/>
<evidence type="ECO:0000256" key="5">
    <source>
        <dbReference type="ARBA" id="ARBA00022723"/>
    </source>
</evidence>
<keyword evidence="12" id="KW-0175">Coiled coil</keyword>
<keyword evidence="4 10" id="KW-0808">Transferase</keyword>
<evidence type="ECO:0000256" key="12">
    <source>
        <dbReference type="SAM" id="Coils"/>
    </source>
</evidence>
<sequence>MDTVMEIQIDGDETLLTEAQQQVMDLENRLSVTKDGSEVSKLNSAKICRFSEDSTEILTGALQVCTDTDGALDISIYPVLKEWGFTTGEYKVPDEETIEDLLSDVDYSQVQVAVRDDGQADVVIPENMEIDLGSVVKGYTSQMLADYFAENGVDSALINLGGNVQCIGRKTNGNPWKIAIKSPFTDSKTGILGVLEAEDVSIITSGGYERYFEEDGQMYWHILDPATGHPAKNGLVSVSIIGTDGLKGDGLSTSLFVKGLDAASDYWREHQDFDAIFVTDDEQVYITEGVAEKFQLSQEYADFDLKVINK</sequence>
<dbReference type="EC" id="2.7.1.180" evidence="1 10"/>
<dbReference type="Gene3D" id="3.10.520.10">
    <property type="entry name" value="ApbE-like domains"/>
    <property type="match status" value="1"/>
</dbReference>
<evidence type="ECO:0000256" key="6">
    <source>
        <dbReference type="ARBA" id="ARBA00022827"/>
    </source>
</evidence>
<evidence type="ECO:0000256" key="7">
    <source>
        <dbReference type="ARBA" id="ARBA00022842"/>
    </source>
</evidence>
<protein>
    <recommendedName>
        <fullName evidence="2 10">FAD:protein FMN transferase</fullName>
        <ecNumber evidence="1 10">2.7.1.180</ecNumber>
    </recommendedName>
    <alternativeName>
        <fullName evidence="8 10">Flavin transferase</fullName>
    </alternativeName>
</protein>
<evidence type="ECO:0000256" key="11">
    <source>
        <dbReference type="PIRSR" id="PIRSR006268-2"/>
    </source>
</evidence>
<comment type="catalytic activity">
    <reaction evidence="9 10">
        <text>L-threonyl-[protein] + FAD = FMN-L-threonyl-[protein] + AMP + H(+)</text>
        <dbReference type="Rhea" id="RHEA:36847"/>
        <dbReference type="Rhea" id="RHEA-COMP:11060"/>
        <dbReference type="Rhea" id="RHEA-COMP:11061"/>
        <dbReference type="ChEBI" id="CHEBI:15378"/>
        <dbReference type="ChEBI" id="CHEBI:30013"/>
        <dbReference type="ChEBI" id="CHEBI:57692"/>
        <dbReference type="ChEBI" id="CHEBI:74257"/>
        <dbReference type="ChEBI" id="CHEBI:456215"/>
        <dbReference type="EC" id="2.7.1.180"/>
    </reaction>
</comment>
<feature type="binding site" evidence="11">
    <location>
        <position position="134"/>
    </location>
    <ligand>
        <name>Mg(2+)</name>
        <dbReference type="ChEBI" id="CHEBI:18420"/>
    </ligand>
</feature>
<dbReference type="PANTHER" id="PTHR30040:SF2">
    <property type="entry name" value="FAD:PROTEIN FMN TRANSFERASE"/>
    <property type="match status" value="1"/>
</dbReference>
<comment type="cofactor">
    <cofactor evidence="11">
        <name>Mg(2+)</name>
        <dbReference type="ChEBI" id="CHEBI:18420"/>
    </cofactor>
    <cofactor evidence="11">
        <name>Mn(2+)</name>
        <dbReference type="ChEBI" id="CHEBI:29035"/>
    </cofactor>
    <text evidence="11">Magnesium. Can also use manganese.</text>
</comment>
<feature type="binding site" evidence="11">
    <location>
        <position position="253"/>
    </location>
    <ligand>
        <name>Mg(2+)</name>
        <dbReference type="ChEBI" id="CHEBI:18420"/>
    </ligand>
</feature>
<dbReference type="KEGG" id="pxv:FXF36_10270"/>
<evidence type="ECO:0000256" key="10">
    <source>
        <dbReference type="PIRNR" id="PIRNR006268"/>
    </source>
</evidence>
<name>A0A5P6VV83_PSEXY</name>
<reference evidence="14" key="1">
    <citation type="submission" date="2019-08" db="EMBL/GenBank/DDBJ databases">
        <title>Complete Genome Sequence of the Polysaccharide-Degrading Rumen Bacterium Pseudobutyrivibrio xylanivorans MA3014.</title>
        <authorList>
            <person name="Palevich N."/>
            <person name="Maclean P.H."/>
            <person name="Kelly W.J."/>
            <person name="Leahy S.C."/>
            <person name="Rakonjac J."/>
            <person name="Attwood G.T."/>
        </authorList>
    </citation>
    <scope>NUCLEOTIDE SEQUENCE [LARGE SCALE GENOMIC DNA]</scope>
    <source>
        <strain evidence="14">MA3014</strain>
    </source>
</reference>
<comment type="similarity">
    <text evidence="10">Belongs to the ApbE family.</text>
</comment>
<keyword evidence="3 10" id="KW-0285">Flavoprotein</keyword>
<evidence type="ECO:0000313" key="13">
    <source>
        <dbReference type="EMBL" id="QFJ56238.1"/>
    </source>
</evidence>
<evidence type="ECO:0000256" key="9">
    <source>
        <dbReference type="ARBA" id="ARBA00048540"/>
    </source>
</evidence>
<dbReference type="GO" id="GO:0016740">
    <property type="term" value="F:transferase activity"/>
    <property type="evidence" value="ECO:0007669"/>
    <property type="project" value="UniProtKB-UniRule"/>
</dbReference>
<dbReference type="PANTHER" id="PTHR30040">
    <property type="entry name" value="THIAMINE BIOSYNTHESIS LIPOPROTEIN APBE"/>
    <property type="match status" value="1"/>
</dbReference>
<organism evidence="13 14">
    <name type="scientific">Pseudobutyrivibrio xylanivorans</name>
    <dbReference type="NCBI Taxonomy" id="185007"/>
    <lineage>
        <taxon>Bacteria</taxon>
        <taxon>Bacillati</taxon>
        <taxon>Bacillota</taxon>
        <taxon>Clostridia</taxon>
        <taxon>Lachnospirales</taxon>
        <taxon>Lachnospiraceae</taxon>
        <taxon>Pseudobutyrivibrio</taxon>
    </lineage>
</organism>
<dbReference type="PIRSF" id="PIRSF006268">
    <property type="entry name" value="ApbE"/>
    <property type="match status" value="1"/>
</dbReference>
<accession>A0A5P6VV83</accession>
<evidence type="ECO:0000256" key="8">
    <source>
        <dbReference type="ARBA" id="ARBA00031306"/>
    </source>
</evidence>
<dbReference type="Pfam" id="PF02424">
    <property type="entry name" value="ApbE"/>
    <property type="match status" value="1"/>
</dbReference>
<evidence type="ECO:0000313" key="14">
    <source>
        <dbReference type="Proteomes" id="UP000327030"/>
    </source>
</evidence>
<keyword evidence="7 10" id="KW-0460">Magnesium</keyword>
<keyword evidence="6 10" id="KW-0274">FAD</keyword>
<dbReference type="OrthoDB" id="9778595at2"/>
<evidence type="ECO:0000256" key="4">
    <source>
        <dbReference type="ARBA" id="ARBA00022679"/>
    </source>
</evidence>
<evidence type="ECO:0000256" key="1">
    <source>
        <dbReference type="ARBA" id="ARBA00011955"/>
    </source>
</evidence>